<evidence type="ECO:0000256" key="1">
    <source>
        <dbReference type="ARBA" id="ARBA00004141"/>
    </source>
</evidence>
<dbReference type="AlphaFoldDB" id="A0A5N6XE62"/>
<feature type="transmembrane region" description="Helical" evidence="6">
    <location>
        <begin position="84"/>
        <end position="103"/>
    </location>
</feature>
<feature type="transmembrane region" description="Helical" evidence="6">
    <location>
        <begin position="193"/>
        <end position="212"/>
    </location>
</feature>
<feature type="transmembrane region" description="Helical" evidence="6">
    <location>
        <begin position="165"/>
        <end position="181"/>
    </location>
</feature>
<dbReference type="Proteomes" id="UP000325945">
    <property type="component" value="Unassembled WGS sequence"/>
</dbReference>
<dbReference type="EMBL" id="ML741777">
    <property type="protein sequence ID" value="KAE8329800.1"/>
    <property type="molecule type" value="Genomic_DNA"/>
</dbReference>
<gene>
    <name evidence="7" type="ORF">BDV39DRAFT_202747</name>
</gene>
<evidence type="ECO:0000256" key="2">
    <source>
        <dbReference type="ARBA" id="ARBA00022448"/>
    </source>
</evidence>
<dbReference type="GO" id="GO:0022857">
    <property type="term" value="F:transmembrane transporter activity"/>
    <property type="evidence" value="ECO:0007669"/>
    <property type="project" value="UniProtKB-ARBA"/>
</dbReference>
<evidence type="ECO:0000256" key="3">
    <source>
        <dbReference type="ARBA" id="ARBA00022692"/>
    </source>
</evidence>
<organism evidence="7 8">
    <name type="scientific">Aspergillus sergii</name>
    <dbReference type="NCBI Taxonomy" id="1034303"/>
    <lineage>
        <taxon>Eukaryota</taxon>
        <taxon>Fungi</taxon>
        <taxon>Dikarya</taxon>
        <taxon>Ascomycota</taxon>
        <taxon>Pezizomycotina</taxon>
        <taxon>Eurotiomycetes</taxon>
        <taxon>Eurotiomycetidae</taxon>
        <taxon>Eurotiales</taxon>
        <taxon>Aspergillaceae</taxon>
        <taxon>Aspergillus</taxon>
        <taxon>Aspergillus subgen. Circumdati</taxon>
    </lineage>
</organism>
<evidence type="ECO:0000313" key="8">
    <source>
        <dbReference type="Proteomes" id="UP000325945"/>
    </source>
</evidence>
<accession>A0A5N6XE62</accession>
<dbReference type="Gene3D" id="1.20.1740.10">
    <property type="entry name" value="Amino acid/polyamine transporter I"/>
    <property type="match status" value="1"/>
</dbReference>
<dbReference type="GO" id="GO:0016020">
    <property type="term" value="C:membrane"/>
    <property type="evidence" value="ECO:0007669"/>
    <property type="project" value="UniProtKB-SubCell"/>
</dbReference>
<proteinExistence type="predicted"/>
<keyword evidence="2" id="KW-0813">Transport</keyword>
<evidence type="ECO:0000256" key="5">
    <source>
        <dbReference type="ARBA" id="ARBA00023136"/>
    </source>
</evidence>
<keyword evidence="5 6" id="KW-0472">Membrane</keyword>
<evidence type="ECO:0000256" key="4">
    <source>
        <dbReference type="ARBA" id="ARBA00022989"/>
    </source>
</evidence>
<evidence type="ECO:0000256" key="6">
    <source>
        <dbReference type="SAM" id="Phobius"/>
    </source>
</evidence>
<keyword evidence="4 6" id="KW-1133">Transmembrane helix</keyword>
<feature type="transmembrane region" description="Helical" evidence="6">
    <location>
        <begin position="123"/>
        <end position="153"/>
    </location>
</feature>
<sequence length="330" mass="36165">MDATCVVALDDSSSLCKEKRVASLGKGVIPSSFSESGDAGSYHDSLEVLYIGNTQTLFVFQNAKVQDDLHLEARGYRQEMPRQFSVLSLIALSFSLTCTWSGAGSSLGISLQDASAAGTLWSLPVAALMTTILSAGVAELASAFAVAGAQYYWAFCISSKEWQAFVSYMYDGPFLLLWYGINETLGRVGLVSSDGAACNFIASLILSIAYLWYPEYEAENWHQWLIYVGIVCLAVALNTFGSQFLPLFTRFLFSPVALSLRPPLPCLFAAATTTPQLPGHLERPPIVQVGKMMEWRSYWLLAMPCMPSSAQTEEIRDPAQNSQKLFYILS</sequence>
<comment type="subcellular location">
    <subcellularLocation>
        <location evidence="1">Membrane</location>
        <topology evidence="1">Multi-pass membrane protein</topology>
    </subcellularLocation>
</comment>
<feature type="transmembrane region" description="Helical" evidence="6">
    <location>
        <begin position="224"/>
        <end position="245"/>
    </location>
</feature>
<keyword evidence="3 6" id="KW-0812">Transmembrane</keyword>
<dbReference type="PANTHER" id="PTHR45649">
    <property type="entry name" value="AMINO-ACID PERMEASE BAT1"/>
    <property type="match status" value="1"/>
</dbReference>
<evidence type="ECO:0000313" key="7">
    <source>
        <dbReference type="EMBL" id="KAE8329800.1"/>
    </source>
</evidence>
<keyword evidence="8" id="KW-1185">Reference proteome</keyword>
<evidence type="ECO:0008006" key="9">
    <source>
        <dbReference type="Google" id="ProtNLM"/>
    </source>
</evidence>
<name>A0A5N6XE62_9EURO</name>
<reference evidence="8" key="1">
    <citation type="submission" date="2019-04" db="EMBL/GenBank/DDBJ databases">
        <title>Friends and foes A comparative genomics studyof 23 Aspergillus species from section Flavi.</title>
        <authorList>
            <consortium name="DOE Joint Genome Institute"/>
            <person name="Kjaerbolling I."/>
            <person name="Vesth T."/>
            <person name="Frisvad J.C."/>
            <person name="Nybo J.L."/>
            <person name="Theobald S."/>
            <person name="Kildgaard S."/>
            <person name="Isbrandt T."/>
            <person name="Kuo A."/>
            <person name="Sato A."/>
            <person name="Lyhne E.K."/>
            <person name="Kogle M.E."/>
            <person name="Wiebenga A."/>
            <person name="Kun R.S."/>
            <person name="Lubbers R.J."/>
            <person name="Makela M.R."/>
            <person name="Barry K."/>
            <person name="Chovatia M."/>
            <person name="Clum A."/>
            <person name="Daum C."/>
            <person name="Haridas S."/>
            <person name="He G."/>
            <person name="LaButti K."/>
            <person name="Lipzen A."/>
            <person name="Mondo S."/>
            <person name="Riley R."/>
            <person name="Salamov A."/>
            <person name="Simmons B.A."/>
            <person name="Magnuson J.K."/>
            <person name="Henrissat B."/>
            <person name="Mortensen U.H."/>
            <person name="Larsen T.O."/>
            <person name="Devries R.P."/>
            <person name="Grigoriev I.V."/>
            <person name="Machida M."/>
            <person name="Baker S.E."/>
            <person name="Andersen M.R."/>
        </authorList>
    </citation>
    <scope>NUCLEOTIDE SEQUENCE [LARGE SCALE GENOMIC DNA]</scope>
    <source>
        <strain evidence="8">CBS 130017</strain>
    </source>
</reference>
<dbReference type="PANTHER" id="PTHR45649:SF14">
    <property type="entry name" value="GABA PERMEASE"/>
    <property type="match status" value="1"/>
</dbReference>
<protein>
    <recommendedName>
        <fullName evidence="9">Amino acid permease-domain-containing protein</fullName>
    </recommendedName>
</protein>